<evidence type="ECO:0000313" key="3">
    <source>
        <dbReference type="Proteomes" id="UP000617340"/>
    </source>
</evidence>
<dbReference type="CDD" id="cd09917">
    <property type="entry name" value="F-box_SF"/>
    <property type="match status" value="1"/>
</dbReference>
<dbReference type="InterPro" id="IPR001810">
    <property type="entry name" value="F-box_dom"/>
</dbReference>
<dbReference type="InterPro" id="IPR039588">
    <property type="entry name" value="FBXO4"/>
</dbReference>
<comment type="caution">
    <text evidence="2">The sequence shown here is derived from an EMBL/GenBank/DDBJ whole genome shotgun (WGS) entry which is preliminary data.</text>
</comment>
<dbReference type="AlphaFoldDB" id="A0A834K6F5"/>
<proteinExistence type="predicted"/>
<dbReference type="Gene3D" id="1.20.1280.50">
    <property type="match status" value="1"/>
</dbReference>
<evidence type="ECO:0000313" key="2">
    <source>
        <dbReference type="EMBL" id="KAF7399209.1"/>
    </source>
</evidence>
<dbReference type="InterPro" id="IPR036047">
    <property type="entry name" value="F-box-like_dom_sf"/>
</dbReference>
<dbReference type="SUPFAM" id="SSF81383">
    <property type="entry name" value="F-box domain"/>
    <property type="match status" value="1"/>
</dbReference>
<accession>A0A834K6F5</accession>
<dbReference type="EMBL" id="JACSDZ010000007">
    <property type="protein sequence ID" value="KAF7399209.1"/>
    <property type="molecule type" value="Genomic_DNA"/>
</dbReference>
<dbReference type="Pfam" id="PF12937">
    <property type="entry name" value="F-box-like"/>
    <property type="match status" value="1"/>
</dbReference>
<reference evidence="2" key="1">
    <citation type="journal article" date="2020" name="G3 (Bethesda)">
        <title>High-Quality Assemblies for Three Invasive Social Wasps from the &lt;i&gt;Vespula&lt;/i&gt; Genus.</title>
        <authorList>
            <person name="Harrop T.W.R."/>
            <person name="Guhlin J."/>
            <person name="McLaughlin G.M."/>
            <person name="Permina E."/>
            <person name="Stockwell P."/>
            <person name="Gilligan J."/>
            <person name="Le Lec M.F."/>
            <person name="Gruber M.A.M."/>
            <person name="Quinn O."/>
            <person name="Lovegrove M."/>
            <person name="Duncan E.J."/>
            <person name="Remnant E.J."/>
            <person name="Van Eeckhoven J."/>
            <person name="Graham B."/>
            <person name="Knapp R.A."/>
            <person name="Langford K.W."/>
            <person name="Kronenberg Z."/>
            <person name="Press M.O."/>
            <person name="Eacker S.M."/>
            <person name="Wilson-Rankin E.E."/>
            <person name="Purcell J."/>
            <person name="Lester P.J."/>
            <person name="Dearden P.K."/>
        </authorList>
    </citation>
    <scope>NUCLEOTIDE SEQUENCE</scope>
    <source>
        <strain evidence="2">Linc-1</strain>
    </source>
</reference>
<sequence>MGQWRKRRIDVQQNGNTRRMDKVAINEEENVGKRAKVIRHCGFSSSSFLSSSPYNNNKPANIESIPVELILQILSYLSQKDLSNMSRVSKFFEGIMQDPIVWRTLTFKVASPFALFESHIRKMSTFEHHQDFR</sequence>
<dbReference type="GO" id="GO:0000209">
    <property type="term" value="P:protein polyubiquitination"/>
    <property type="evidence" value="ECO:0007669"/>
    <property type="project" value="TreeGrafter"/>
</dbReference>
<dbReference type="Proteomes" id="UP000617340">
    <property type="component" value="Unassembled WGS sequence"/>
</dbReference>
<organism evidence="2 3">
    <name type="scientific">Vespula germanica</name>
    <name type="common">German yellow jacket</name>
    <name type="synonym">Paravespula germanica</name>
    <dbReference type="NCBI Taxonomy" id="30212"/>
    <lineage>
        <taxon>Eukaryota</taxon>
        <taxon>Metazoa</taxon>
        <taxon>Ecdysozoa</taxon>
        <taxon>Arthropoda</taxon>
        <taxon>Hexapoda</taxon>
        <taxon>Insecta</taxon>
        <taxon>Pterygota</taxon>
        <taxon>Neoptera</taxon>
        <taxon>Endopterygota</taxon>
        <taxon>Hymenoptera</taxon>
        <taxon>Apocrita</taxon>
        <taxon>Aculeata</taxon>
        <taxon>Vespoidea</taxon>
        <taxon>Vespidae</taxon>
        <taxon>Vespinae</taxon>
        <taxon>Vespula</taxon>
    </lineage>
</organism>
<dbReference type="SMART" id="SM00256">
    <property type="entry name" value="FBOX"/>
    <property type="match status" value="1"/>
</dbReference>
<name>A0A834K6F5_VESGE</name>
<dbReference type="PANTHER" id="PTHR16008:SF4">
    <property type="entry name" value="F-BOX ONLY PROTEIN 4"/>
    <property type="match status" value="1"/>
</dbReference>
<dbReference type="PANTHER" id="PTHR16008">
    <property type="entry name" value="F-BOX ONLY PROTEIN 4"/>
    <property type="match status" value="1"/>
</dbReference>
<dbReference type="PROSITE" id="PS50181">
    <property type="entry name" value="FBOX"/>
    <property type="match status" value="1"/>
</dbReference>
<keyword evidence="3" id="KW-1185">Reference proteome</keyword>
<gene>
    <name evidence="2" type="ORF">HZH68_007801</name>
</gene>
<dbReference type="GO" id="GO:0019005">
    <property type="term" value="C:SCF ubiquitin ligase complex"/>
    <property type="evidence" value="ECO:0007669"/>
    <property type="project" value="TreeGrafter"/>
</dbReference>
<protein>
    <recommendedName>
        <fullName evidence="1">F-box domain-containing protein</fullName>
    </recommendedName>
</protein>
<evidence type="ECO:0000259" key="1">
    <source>
        <dbReference type="PROSITE" id="PS50181"/>
    </source>
</evidence>
<dbReference type="GO" id="GO:0031146">
    <property type="term" value="P:SCF-dependent proteasomal ubiquitin-dependent protein catabolic process"/>
    <property type="evidence" value="ECO:0007669"/>
    <property type="project" value="InterPro"/>
</dbReference>
<feature type="domain" description="F-box" evidence="1">
    <location>
        <begin position="59"/>
        <end position="105"/>
    </location>
</feature>